<evidence type="ECO:0000256" key="4">
    <source>
        <dbReference type="ARBA" id="ARBA00022970"/>
    </source>
</evidence>
<feature type="transmembrane region" description="Helical" evidence="7">
    <location>
        <begin position="77"/>
        <end position="102"/>
    </location>
</feature>
<dbReference type="GO" id="GO:0016020">
    <property type="term" value="C:membrane"/>
    <property type="evidence" value="ECO:0007669"/>
    <property type="project" value="UniProtKB-SubCell"/>
</dbReference>
<evidence type="ECO:0000256" key="3">
    <source>
        <dbReference type="ARBA" id="ARBA00022692"/>
    </source>
</evidence>
<protein>
    <submittedName>
        <fullName evidence="9">GABA transporter 1</fullName>
    </submittedName>
</protein>
<comment type="caution">
    <text evidence="9">The sequence shown here is derived from an EMBL/GenBank/DDBJ whole genome shotgun (WGS) entry which is preliminary data.</text>
</comment>
<keyword evidence="4" id="KW-0029">Amino-acid transport</keyword>
<keyword evidence="3 7" id="KW-0812">Transmembrane</keyword>
<keyword evidence="5 7" id="KW-1133">Transmembrane helix</keyword>
<feature type="transmembrane region" description="Helical" evidence="7">
    <location>
        <begin position="322"/>
        <end position="343"/>
    </location>
</feature>
<feature type="transmembrane region" description="Helical" evidence="7">
    <location>
        <begin position="199"/>
        <end position="219"/>
    </location>
</feature>
<evidence type="ECO:0000256" key="7">
    <source>
        <dbReference type="SAM" id="Phobius"/>
    </source>
</evidence>
<feature type="transmembrane region" description="Helical" evidence="7">
    <location>
        <begin position="52"/>
        <end position="71"/>
    </location>
</feature>
<keyword evidence="10" id="KW-1185">Reference proteome</keyword>
<feature type="transmembrane region" description="Helical" evidence="7">
    <location>
        <begin position="371"/>
        <end position="388"/>
    </location>
</feature>
<feature type="transmembrane region" description="Helical" evidence="7">
    <location>
        <begin position="170"/>
        <end position="187"/>
    </location>
</feature>
<evidence type="ECO:0000256" key="1">
    <source>
        <dbReference type="ARBA" id="ARBA00004370"/>
    </source>
</evidence>
<dbReference type="AlphaFoldDB" id="A0AAP0BTM4"/>
<evidence type="ECO:0000313" key="10">
    <source>
        <dbReference type="Proteomes" id="UP001418222"/>
    </source>
</evidence>
<evidence type="ECO:0000256" key="2">
    <source>
        <dbReference type="ARBA" id="ARBA00022448"/>
    </source>
</evidence>
<evidence type="ECO:0000259" key="8">
    <source>
        <dbReference type="Pfam" id="PF01490"/>
    </source>
</evidence>
<proteinExistence type="predicted"/>
<dbReference type="EMBL" id="JBBWWQ010000003">
    <property type="protein sequence ID" value="KAK8950707.1"/>
    <property type="molecule type" value="Genomic_DNA"/>
</dbReference>
<feature type="transmembrane region" description="Helical" evidence="7">
    <location>
        <begin position="130"/>
        <end position="150"/>
    </location>
</feature>
<dbReference type="Pfam" id="PF01490">
    <property type="entry name" value="Aa_trans"/>
    <property type="match status" value="1"/>
</dbReference>
<gene>
    <name evidence="9" type="primary">GAT1</name>
    <name evidence="9" type="ORF">KSP39_PZI003892</name>
</gene>
<feature type="transmembrane region" description="Helical" evidence="7">
    <location>
        <begin position="278"/>
        <end position="298"/>
    </location>
</feature>
<keyword evidence="6 7" id="KW-0472">Membrane</keyword>
<keyword evidence="2" id="KW-0813">Transport</keyword>
<sequence length="466" mass="50507">MATVNPTPKGGKEEGENVQNFTGELPQEPSAPKKLDAGALFVLKSKGSWLHCGYHLTTSIVAPALLSLPLALARMGWAGGVIFLLVAAAVTFYSYALLSLVLEHHAQRGNRLLRFRDTARHVLGPNWSRFYVGPLQFVLCLAIAVAGTLLGGSSLKAIYLVEKPEGTMKLYEFIIFSGLFMLILVQIPSVHSLRHLNLISLTLCIAYSACATGGSIYIGHSSKAPQGVVHSIHGSTSSFDIFTAIAIIATVYGSGIIPEIQATIAPPTKGKMLKGLCLCYAVVMTTFFSVAISGYWAFGDQAQSNILINFVSPLGVLLVPKWFFIMINIFIIVQIFAVSVLYLQPTNEVLEKLLADPTRPQYSPRNVIPRLVSRSFVVAVSTLIAAMIPFFGDLIAVIGAFVILPLDFVVPPVMYNITFRPQARSAIFWVNVTIAVVFSGLTVLGCIASVRQVVLDAKNYKLFANL</sequence>
<dbReference type="PANTHER" id="PTHR48017">
    <property type="entry name" value="OS05G0424000 PROTEIN-RELATED"/>
    <property type="match status" value="1"/>
</dbReference>
<evidence type="ECO:0000256" key="5">
    <source>
        <dbReference type="ARBA" id="ARBA00022989"/>
    </source>
</evidence>
<dbReference type="Proteomes" id="UP001418222">
    <property type="component" value="Unassembled WGS sequence"/>
</dbReference>
<accession>A0AAP0BTM4</accession>
<dbReference type="InterPro" id="IPR013057">
    <property type="entry name" value="AA_transpt_TM"/>
</dbReference>
<feature type="domain" description="Amino acid transporter transmembrane" evidence="8">
    <location>
        <begin position="46"/>
        <end position="452"/>
    </location>
</feature>
<feature type="transmembrane region" description="Helical" evidence="7">
    <location>
        <begin position="427"/>
        <end position="450"/>
    </location>
</feature>
<evidence type="ECO:0000313" key="9">
    <source>
        <dbReference type="EMBL" id="KAK8950707.1"/>
    </source>
</evidence>
<evidence type="ECO:0000256" key="6">
    <source>
        <dbReference type="ARBA" id="ARBA00023136"/>
    </source>
</evidence>
<dbReference type="GO" id="GO:0006865">
    <property type="term" value="P:amino acid transport"/>
    <property type="evidence" value="ECO:0007669"/>
    <property type="project" value="UniProtKB-KW"/>
</dbReference>
<name>A0AAP0BTM4_9ASPA</name>
<comment type="subcellular location">
    <subcellularLocation>
        <location evidence="1">Membrane</location>
    </subcellularLocation>
</comment>
<organism evidence="9 10">
    <name type="scientific">Platanthera zijinensis</name>
    <dbReference type="NCBI Taxonomy" id="2320716"/>
    <lineage>
        <taxon>Eukaryota</taxon>
        <taxon>Viridiplantae</taxon>
        <taxon>Streptophyta</taxon>
        <taxon>Embryophyta</taxon>
        <taxon>Tracheophyta</taxon>
        <taxon>Spermatophyta</taxon>
        <taxon>Magnoliopsida</taxon>
        <taxon>Liliopsida</taxon>
        <taxon>Asparagales</taxon>
        <taxon>Orchidaceae</taxon>
        <taxon>Orchidoideae</taxon>
        <taxon>Orchideae</taxon>
        <taxon>Orchidinae</taxon>
        <taxon>Platanthera</taxon>
    </lineage>
</organism>
<feature type="transmembrane region" description="Helical" evidence="7">
    <location>
        <begin position="239"/>
        <end position="257"/>
    </location>
</feature>
<reference evidence="9 10" key="1">
    <citation type="journal article" date="2022" name="Nat. Plants">
        <title>Genomes of leafy and leafless Platanthera orchids illuminate the evolution of mycoheterotrophy.</title>
        <authorList>
            <person name="Li M.H."/>
            <person name="Liu K.W."/>
            <person name="Li Z."/>
            <person name="Lu H.C."/>
            <person name="Ye Q.L."/>
            <person name="Zhang D."/>
            <person name="Wang J.Y."/>
            <person name="Li Y.F."/>
            <person name="Zhong Z.M."/>
            <person name="Liu X."/>
            <person name="Yu X."/>
            <person name="Liu D.K."/>
            <person name="Tu X.D."/>
            <person name="Liu B."/>
            <person name="Hao Y."/>
            <person name="Liao X.Y."/>
            <person name="Jiang Y.T."/>
            <person name="Sun W.H."/>
            <person name="Chen J."/>
            <person name="Chen Y.Q."/>
            <person name="Ai Y."/>
            <person name="Zhai J.W."/>
            <person name="Wu S.S."/>
            <person name="Zhou Z."/>
            <person name="Hsiao Y.Y."/>
            <person name="Wu W.L."/>
            <person name="Chen Y.Y."/>
            <person name="Lin Y.F."/>
            <person name="Hsu J.L."/>
            <person name="Li C.Y."/>
            <person name="Wang Z.W."/>
            <person name="Zhao X."/>
            <person name="Zhong W.Y."/>
            <person name="Ma X.K."/>
            <person name="Ma L."/>
            <person name="Huang J."/>
            <person name="Chen G.Z."/>
            <person name="Huang M.Z."/>
            <person name="Huang L."/>
            <person name="Peng D.H."/>
            <person name="Luo Y.B."/>
            <person name="Zou S.Q."/>
            <person name="Chen S.P."/>
            <person name="Lan S."/>
            <person name="Tsai W.C."/>
            <person name="Van de Peer Y."/>
            <person name="Liu Z.J."/>
        </authorList>
    </citation>
    <scope>NUCLEOTIDE SEQUENCE [LARGE SCALE GENOMIC DNA]</scope>
    <source>
        <strain evidence="9">Lor287</strain>
    </source>
</reference>